<evidence type="ECO:0000313" key="2">
    <source>
        <dbReference type="EMBL" id="MCH99559.1"/>
    </source>
</evidence>
<sequence>MVEATNLDPREEFQDMRVNPIEELESIQIGEAVHQTTSLGTHLGEKEKDKIISILKKNVDLFAWKPSDMPGIDENIITHKLAISLNSKPVSQRKRKMREERRTTIDEEANGKWRMCVDFTDLNKACPKDPYPLPSIDRLIDGALGYKTLSFMDTYSGYNQIKMNALDAPHTAFMSNTCNYHYKVMPFGLKNAGATYQRLMDRVFAQQIGKNLEVYIDDMVVKTTREGSHHEDLEDILASELRPTRKSVKP</sequence>
<dbReference type="EMBL" id="LXQA010040640">
    <property type="protein sequence ID" value="MCH99559.1"/>
    <property type="molecule type" value="Genomic_DNA"/>
</dbReference>
<evidence type="ECO:0000259" key="1">
    <source>
        <dbReference type="Pfam" id="PF00078"/>
    </source>
</evidence>
<name>A0A392NJW6_9FABA</name>
<dbReference type="AlphaFoldDB" id="A0A392NJW6"/>
<comment type="caution">
    <text evidence="2">The sequence shown here is derived from an EMBL/GenBank/DDBJ whole genome shotgun (WGS) entry which is preliminary data.</text>
</comment>
<dbReference type="Pfam" id="PF00078">
    <property type="entry name" value="RVT_1"/>
    <property type="match status" value="1"/>
</dbReference>
<dbReference type="PANTHER" id="PTHR24559:SF444">
    <property type="entry name" value="REVERSE TRANSCRIPTASE DOMAIN-CONTAINING PROTEIN"/>
    <property type="match status" value="1"/>
</dbReference>
<dbReference type="InterPro" id="IPR043502">
    <property type="entry name" value="DNA/RNA_pol_sf"/>
</dbReference>
<dbReference type="CDD" id="cd01647">
    <property type="entry name" value="RT_LTR"/>
    <property type="match status" value="1"/>
</dbReference>
<dbReference type="Gene3D" id="3.30.70.270">
    <property type="match status" value="1"/>
</dbReference>
<proteinExistence type="predicted"/>
<dbReference type="InterPro" id="IPR053134">
    <property type="entry name" value="RNA-dir_DNA_polymerase"/>
</dbReference>
<dbReference type="PANTHER" id="PTHR24559">
    <property type="entry name" value="TRANSPOSON TY3-I GAG-POL POLYPROTEIN"/>
    <property type="match status" value="1"/>
</dbReference>
<reference evidence="2 3" key="1">
    <citation type="journal article" date="2018" name="Front. Plant Sci.">
        <title>Red Clover (Trifolium pratense) and Zigzag Clover (T. medium) - A Picture of Genomic Similarities and Differences.</title>
        <authorList>
            <person name="Dluhosova J."/>
            <person name="Istvanek J."/>
            <person name="Nedelnik J."/>
            <person name="Repkova J."/>
        </authorList>
    </citation>
    <scope>NUCLEOTIDE SEQUENCE [LARGE SCALE GENOMIC DNA]</scope>
    <source>
        <strain evidence="3">cv. 10/8</strain>
        <tissue evidence="2">Leaf</tissue>
    </source>
</reference>
<organism evidence="2 3">
    <name type="scientific">Trifolium medium</name>
    <dbReference type="NCBI Taxonomy" id="97028"/>
    <lineage>
        <taxon>Eukaryota</taxon>
        <taxon>Viridiplantae</taxon>
        <taxon>Streptophyta</taxon>
        <taxon>Embryophyta</taxon>
        <taxon>Tracheophyta</taxon>
        <taxon>Spermatophyta</taxon>
        <taxon>Magnoliopsida</taxon>
        <taxon>eudicotyledons</taxon>
        <taxon>Gunneridae</taxon>
        <taxon>Pentapetalae</taxon>
        <taxon>rosids</taxon>
        <taxon>fabids</taxon>
        <taxon>Fabales</taxon>
        <taxon>Fabaceae</taxon>
        <taxon>Papilionoideae</taxon>
        <taxon>50 kb inversion clade</taxon>
        <taxon>NPAAA clade</taxon>
        <taxon>Hologalegina</taxon>
        <taxon>IRL clade</taxon>
        <taxon>Trifolieae</taxon>
        <taxon>Trifolium</taxon>
    </lineage>
</organism>
<accession>A0A392NJW6</accession>
<keyword evidence="3" id="KW-1185">Reference proteome</keyword>
<dbReference type="SUPFAM" id="SSF56672">
    <property type="entry name" value="DNA/RNA polymerases"/>
    <property type="match status" value="1"/>
</dbReference>
<protein>
    <recommendedName>
        <fullName evidence="1">Reverse transcriptase domain-containing protein</fullName>
    </recommendedName>
</protein>
<dbReference type="Proteomes" id="UP000265520">
    <property type="component" value="Unassembled WGS sequence"/>
</dbReference>
<dbReference type="Gene3D" id="3.10.10.10">
    <property type="entry name" value="HIV Type 1 Reverse Transcriptase, subunit A, domain 1"/>
    <property type="match status" value="1"/>
</dbReference>
<feature type="domain" description="Reverse transcriptase" evidence="1">
    <location>
        <begin position="110"/>
        <end position="237"/>
    </location>
</feature>
<dbReference type="InterPro" id="IPR000477">
    <property type="entry name" value="RT_dom"/>
</dbReference>
<evidence type="ECO:0000313" key="3">
    <source>
        <dbReference type="Proteomes" id="UP000265520"/>
    </source>
</evidence>
<dbReference type="InterPro" id="IPR043128">
    <property type="entry name" value="Rev_trsase/Diguanyl_cyclase"/>
</dbReference>